<feature type="signal peptide" evidence="1">
    <location>
        <begin position="1"/>
        <end position="20"/>
    </location>
</feature>
<dbReference type="Proteomes" id="UP000245535">
    <property type="component" value="Unassembled WGS sequence"/>
</dbReference>
<evidence type="ECO:0000313" key="3">
    <source>
        <dbReference type="EMBL" id="PWJ42462.1"/>
    </source>
</evidence>
<dbReference type="Pfam" id="PF14321">
    <property type="entry name" value="DUF4382"/>
    <property type="match status" value="1"/>
</dbReference>
<keyword evidence="4" id="KW-1185">Reference proteome</keyword>
<dbReference type="PROSITE" id="PS51257">
    <property type="entry name" value="PROKAR_LIPOPROTEIN"/>
    <property type="match status" value="1"/>
</dbReference>
<organism evidence="3 4">
    <name type="scientific">Sediminitomix flava</name>
    <dbReference type="NCBI Taxonomy" id="379075"/>
    <lineage>
        <taxon>Bacteria</taxon>
        <taxon>Pseudomonadati</taxon>
        <taxon>Bacteroidota</taxon>
        <taxon>Cytophagia</taxon>
        <taxon>Cytophagales</taxon>
        <taxon>Flammeovirgaceae</taxon>
        <taxon>Sediminitomix</taxon>
    </lineage>
</organism>
<feature type="chain" id="PRO_5016374415" evidence="1">
    <location>
        <begin position="21"/>
        <end position="203"/>
    </location>
</feature>
<evidence type="ECO:0000259" key="2">
    <source>
        <dbReference type="Pfam" id="PF14321"/>
    </source>
</evidence>
<keyword evidence="1" id="KW-0732">Signal</keyword>
<dbReference type="EMBL" id="QGDO01000002">
    <property type="protein sequence ID" value="PWJ42462.1"/>
    <property type="molecule type" value="Genomic_DNA"/>
</dbReference>
<gene>
    <name evidence="3" type="ORF">BC781_1023</name>
</gene>
<protein>
    <submittedName>
        <fullName evidence="3">Uncharacterized protein DUF4382</fullName>
    </submittedName>
</protein>
<accession>A0A315ZAZ0</accession>
<proteinExistence type="predicted"/>
<dbReference type="RefSeq" id="WP_109616611.1">
    <property type="nucleotide sequence ID" value="NZ_QGDO01000002.1"/>
</dbReference>
<dbReference type="InterPro" id="IPR025491">
    <property type="entry name" value="DUF4382"/>
</dbReference>
<sequence length="203" mass="22649">MKKFLLGVAVAFTMLSTACNDDEVNSSNQKVKVDLRMTAQDMNLISLAKETPSFDSIYLDVVALYIKGSVLTGNDSAGYEVSEGDTTINFNIMDYQDSTMYLWNDEWLAGTVDELEVKLGGNSYVIEEGGKKEFLQTPSNKMKIDMIEGENVVEGDKSYKLILNMGPIEEMIHGTGQGKYMLKPVRTEGYFEEVTEEEETPAE</sequence>
<reference evidence="3 4" key="1">
    <citation type="submission" date="2018-03" db="EMBL/GenBank/DDBJ databases">
        <title>Genomic Encyclopedia of Archaeal and Bacterial Type Strains, Phase II (KMG-II): from individual species to whole genera.</title>
        <authorList>
            <person name="Goeker M."/>
        </authorList>
    </citation>
    <scope>NUCLEOTIDE SEQUENCE [LARGE SCALE GENOMIC DNA]</scope>
    <source>
        <strain evidence="3 4">DSM 28229</strain>
    </source>
</reference>
<dbReference type="AlphaFoldDB" id="A0A315ZAZ0"/>
<evidence type="ECO:0000313" key="4">
    <source>
        <dbReference type="Proteomes" id="UP000245535"/>
    </source>
</evidence>
<comment type="caution">
    <text evidence="3">The sequence shown here is derived from an EMBL/GenBank/DDBJ whole genome shotgun (WGS) entry which is preliminary data.</text>
</comment>
<name>A0A315ZAZ0_SEDFL</name>
<evidence type="ECO:0000256" key="1">
    <source>
        <dbReference type="SAM" id="SignalP"/>
    </source>
</evidence>
<feature type="domain" description="DUF4382" evidence="2">
    <location>
        <begin position="53"/>
        <end position="184"/>
    </location>
</feature>